<dbReference type="PANTHER" id="PTHR31669:SF251">
    <property type="entry name" value="PROTEIN FAR1-RELATED SEQUENCE"/>
    <property type="match status" value="1"/>
</dbReference>
<keyword evidence="4" id="KW-1185">Reference proteome</keyword>
<sequence>LQNTYYRVDKTISKKLYEYQYAGKPRIYNNQNTTSSHIDCSCYINISWPKLDLNSRVTTFEPKHANYDFNSEKTKFTPLYRSLPESIINRIKFYIDNSSGIIFAQALLSDETAMSYTWVFEQLLNANNRILPSVLISDADTGLNAAVKTYLLNVKHIHCIFYLRQNLDRHLQKYQSNNLDNSEIYNSSIDQEFLDINENISHVDITQSSTVLDILRKEDPINDINMIINILEELYETDKCMNETNEDMNYSNQKAISNPYMIKPKGRPRNKRFKSSVEISKNPRSGSSSNFQNNHSNNSRGLNMYSNCNLTSHNIRRCNAPCKLCKQQGYTYMRCKGKAIENSCAN</sequence>
<proteinExistence type="predicted"/>
<evidence type="ECO:0000313" key="4">
    <source>
        <dbReference type="Proteomes" id="UP000789396"/>
    </source>
</evidence>
<feature type="region of interest" description="Disordered" evidence="1">
    <location>
        <begin position="259"/>
        <end position="298"/>
    </location>
</feature>
<dbReference type="Pfam" id="PF10551">
    <property type="entry name" value="MULE"/>
    <property type="match status" value="1"/>
</dbReference>
<comment type="caution">
    <text evidence="3">The sequence shown here is derived from an EMBL/GenBank/DDBJ whole genome shotgun (WGS) entry which is preliminary data.</text>
</comment>
<dbReference type="AlphaFoldDB" id="A0A9N9B274"/>
<feature type="domain" description="MULE transposase" evidence="2">
    <location>
        <begin position="97"/>
        <end position="166"/>
    </location>
</feature>
<evidence type="ECO:0000259" key="2">
    <source>
        <dbReference type="Pfam" id="PF10551"/>
    </source>
</evidence>
<feature type="non-terminal residue" evidence="3">
    <location>
        <position position="346"/>
    </location>
</feature>
<reference evidence="3" key="1">
    <citation type="submission" date="2021-06" db="EMBL/GenBank/DDBJ databases">
        <authorList>
            <person name="Kallberg Y."/>
            <person name="Tangrot J."/>
            <person name="Rosling A."/>
        </authorList>
    </citation>
    <scope>NUCLEOTIDE SEQUENCE</scope>
    <source>
        <strain evidence="3">IN212</strain>
    </source>
</reference>
<dbReference type="Proteomes" id="UP000789396">
    <property type="component" value="Unassembled WGS sequence"/>
</dbReference>
<dbReference type="GO" id="GO:0006355">
    <property type="term" value="P:regulation of DNA-templated transcription"/>
    <property type="evidence" value="ECO:0007669"/>
    <property type="project" value="InterPro"/>
</dbReference>
<dbReference type="PANTHER" id="PTHR31669">
    <property type="entry name" value="PROTEIN FAR1-RELATED SEQUENCE 10-RELATED"/>
    <property type="match status" value="1"/>
</dbReference>
<dbReference type="EMBL" id="CAJVPZ010004582">
    <property type="protein sequence ID" value="CAG8548582.1"/>
    <property type="molecule type" value="Genomic_DNA"/>
</dbReference>
<organism evidence="3 4">
    <name type="scientific">Racocetra fulgida</name>
    <dbReference type="NCBI Taxonomy" id="60492"/>
    <lineage>
        <taxon>Eukaryota</taxon>
        <taxon>Fungi</taxon>
        <taxon>Fungi incertae sedis</taxon>
        <taxon>Mucoromycota</taxon>
        <taxon>Glomeromycotina</taxon>
        <taxon>Glomeromycetes</taxon>
        <taxon>Diversisporales</taxon>
        <taxon>Gigasporaceae</taxon>
        <taxon>Racocetra</taxon>
    </lineage>
</organism>
<evidence type="ECO:0000313" key="3">
    <source>
        <dbReference type="EMBL" id="CAG8548582.1"/>
    </source>
</evidence>
<dbReference type="OrthoDB" id="2440346at2759"/>
<feature type="compositionally biased region" description="Basic residues" evidence="1">
    <location>
        <begin position="264"/>
        <end position="274"/>
    </location>
</feature>
<gene>
    <name evidence="3" type="ORF">RFULGI_LOCUS4547</name>
</gene>
<accession>A0A9N9B274</accession>
<protein>
    <submittedName>
        <fullName evidence="3">17783_t:CDS:1</fullName>
    </submittedName>
</protein>
<feature type="compositionally biased region" description="Low complexity" evidence="1">
    <location>
        <begin position="285"/>
        <end position="298"/>
    </location>
</feature>
<name>A0A9N9B274_9GLOM</name>
<evidence type="ECO:0000256" key="1">
    <source>
        <dbReference type="SAM" id="MobiDB-lite"/>
    </source>
</evidence>
<dbReference type="InterPro" id="IPR018289">
    <property type="entry name" value="MULE_transposase_dom"/>
</dbReference>
<dbReference type="InterPro" id="IPR031052">
    <property type="entry name" value="FHY3/FAR1"/>
</dbReference>